<proteinExistence type="predicted"/>
<dbReference type="Pfam" id="PF04267">
    <property type="entry name" value="SoxD"/>
    <property type="match status" value="1"/>
</dbReference>
<dbReference type="Proteomes" id="UP000630805">
    <property type="component" value="Unassembled WGS sequence"/>
</dbReference>
<dbReference type="Gene3D" id="3.30.2270.10">
    <property type="entry name" value="Folate-binding superfamily"/>
    <property type="match status" value="1"/>
</dbReference>
<evidence type="ECO:0000313" key="1">
    <source>
        <dbReference type="EMBL" id="NVO58441.1"/>
    </source>
</evidence>
<evidence type="ECO:0000313" key="2">
    <source>
        <dbReference type="Proteomes" id="UP000630805"/>
    </source>
</evidence>
<protein>
    <submittedName>
        <fullName evidence="1">Sarcosine oxidase subunit delta</fullName>
    </submittedName>
</protein>
<gene>
    <name evidence="1" type="ORF">HW561_21910</name>
</gene>
<dbReference type="RefSeq" id="WP_176867483.1">
    <property type="nucleotide sequence ID" value="NZ_JABXWT010000026.1"/>
</dbReference>
<organism evidence="1 2">
    <name type="scientific">Ruegeria haliotis</name>
    <dbReference type="NCBI Taxonomy" id="2747601"/>
    <lineage>
        <taxon>Bacteria</taxon>
        <taxon>Pseudomonadati</taxon>
        <taxon>Pseudomonadota</taxon>
        <taxon>Alphaproteobacteria</taxon>
        <taxon>Rhodobacterales</taxon>
        <taxon>Roseobacteraceae</taxon>
        <taxon>Ruegeria</taxon>
    </lineage>
</organism>
<dbReference type="EMBL" id="JABXWT010000026">
    <property type="protein sequence ID" value="NVO58441.1"/>
    <property type="molecule type" value="Genomic_DNA"/>
</dbReference>
<reference evidence="1 2" key="1">
    <citation type="submission" date="2020-06" db="EMBL/GenBank/DDBJ databases">
        <authorList>
            <person name="Cao W.R."/>
        </authorList>
    </citation>
    <scope>NUCLEOTIDE SEQUENCE [LARGE SCALE GENOMIC DNA]</scope>
    <source>
        <strain evidence="1 2">B1Z28</strain>
    </source>
</reference>
<dbReference type="InterPro" id="IPR006279">
    <property type="entry name" value="SoxD"/>
</dbReference>
<sequence length="85" mass="9565">MMLIPCPFCGKRNESEFIFGGPVVAARPDPNAVSDAEWVEYLTIAPNPLGPVQEKWWHARGCGEWLTIWRDTRTHDIVEAPNGSE</sequence>
<keyword evidence="2" id="KW-1185">Reference proteome</keyword>
<name>A0ABX2PXP2_9RHOB</name>
<accession>A0ABX2PXP2</accession>
<dbReference type="InterPro" id="IPR038561">
    <property type="entry name" value="SoxD_sf"/>
</dbReference>
<comment type="caution">
    <text evidence="1">The sequence shown here is derived from an EMBL/GenBank/DDBJ whole genome shotgun (WGS) entry which is preliminary data.</text>
</comment>